<sequence length="110" mass="12560">MPSNRDHLEALREADAIVREEVDKAGLTIWQYFAVVPDFRTTGVREGKHAYDWPCIIRCINTVDVMSAEVPELDWALLKRMTARVTAEVPDICRVCYDLAPKPVGTVEWE</sequence>
<keyword evidence="3" id="KW-0332">GMP biosynthesis</keyword>
<accession>A0A5K1J0F0</accession>
<evidence type="ECO:0000313" key="8">
    <source>
        <dbReference type="EMBL" id="VWL95141.1"/>
    </source>
</evidence>
<dbReference type="Gene3D" id="3.30.300.10">
    <property type="match status" value="1"/>
</dbReference>
<evidence type="ECO:0000256" key="5">
    <source>
        <dbReference type="ARBA" id="ARBA00022840"/>
    </source>
</evidence>
<organism evidence="8 9">
    <name type="scientific">Collinsella aerofaciens</name>
    <dbReference type="NCBI Taxonomy" id="74426"/>
    <lineage>
        <taxon>Bacteria</taxon>
        <taxon>Bacillati</taxon>
        <taxon>Actinomycetota</taxon>
        <taxon>Coriobacteriia</taxon>
        <taxon>Coriobacteriales</taxon>
        <taxon>Coriobacteriaceae</taxon>
        <taxon>Collinsella</taxon>
    </lineage>
</organism>
<dbReference type="EMBL" id="CABWIH010000034">
    <property type="protein sequence ID" value="VWL95141.1"/>
    <property type="molecule type" value="Genomic_DNA"/>
</dbReference>
<evidence type="ECO:0000256" key="1">
    <source>
        <dbReference type="ARBA" id="ARBA00022598"/>
    </source>
</evidence>
<dbReference type="Proteomes" id="UP000330807">
    <property type="component" value="Unassembled WGS sequence"/>
</dbReference>
<gene>
    <name evidence="8" type="primary">guaA_2</name>
    <name evidence="8" type="ORF">LMKDKBCB_01794</name>
</gene>
<evidence type="ECO:0000256" key="6">
    <source>
        <dbReference type="ARBA" id="ARBA00031356"/>
    </source>
</evidence>
<evidence type="ECO:0000256" key="2">
    <source>
        <dbReference type="ARBA" id="ARBA00022741"/>
    </source>
</evidence>
<dbReference type="InterPro" id="IPR001674">
    <property type="entry name" value="GMP_synth_C"/>
</dbReference>
<reference evidence="8 9" key="1">
    <citation type="submission" date="2019-10" db="EMBL/GenBank/DDBJ databases">
        <authorList>
            <person name="Wolf R A."/>
        </authorList>
    </citation>
    <scope>NUCLEOTIDE SEQUENCE [LARGE SCALE GENOMIC DNA]</scope>
    <source>
        <strain evidence="8">Collinsella_aerofaciens_AK_138A</strain>
    </source>
</reference>
<dbReference type="PANTHER" id="PTHR11922:SF2">
    <property type="entry name" value="GMP SYNTHASE [GLUTAMINE-HYDROLYZING]"/>
    <property type="match status" value="1"/>
</dbReference>
<feature type="domain" description="GMP synthase C-terminal" evidence="7">
    <location>
        <begin position="21"/>
        <end position="109"/>
    </location>
</feature>
<dbReference type="PANTHER" id="PTHR11922">
    <property type="entry name" value="GMP SYNTHASE-RELATED"/>
    <property type="match status" value="1"/>
</dbReference>
<dbReference type="GO" id="GO:0003921">
    <property type="term" value="F:GMP synthase activity"/>
    <property type="evidence" value="ECO:0007669"/>
    <property type="project" value="TreeGrafter"/>
</dbReference>
<dbReference type="SUPFAM" id="SSF54810">
    <property type="entry name" value="GMP synthetase C-terminal dimerisation domain"/>
    <property type="match status" value="1"/>
</dbReference>
<keyword evidence="1 8" id="KW-0436">Ligase</keyword>
<dbReference type="AlphaFoldDB" id="A0A5K1J0F0"/>
<protein>
    <recommendedName>
        <fullName evidence="6">Glutamine amidotransferase</fullName>
    </recommendedName>
</protein>
<evidence type="ECO:0000256" key="4">
    <source>
        <dbReference type="ARBA" id="ARBA00022755"/>
    </source>
</evidence>
<keyword evidence="2" id="KW-0547">Nucleotide-binding</keyword>
<keyword evidence="4" id="KW-0658">Purine biosynthesis</keyword>
<dbReference type="RefSeq" id="WP_231505029.1">
    <property type="nucleotide sequence ID" value="NZ_CABWIH010000034.1"/>
</dbReference>
<dbReference type="Pfam" id="PF00958">
    <property type="entry name" value="GMP_synt_C"/>
    <property type="match status" value="1"/>
</dbReference>
<keyword evidence="5" id="KW-0067">ATP-binding</keyword>
<evidence type="ECO:0000313" key="9">
    <source>
        <dbReference type="Proteomes" id="UP000330807"/>
    </source>
</evidence>
<proteinExistence type="predicted"/>
<evidence type="ECO:0000256" key="3">
    <source>
        <dbReference type="ARBA" id="ARBA00022749"/>
    </source>
</evidence>
<evidence type="ECO:0000259" key="7">
    <source>
        <dbReference type="Pfam" id="PF00958"/>
    </source>
</evidence>
<name>A0A5K1J0F0_9ACTN</name>
<dbReference type="GO" id="GO:0005524">
    <property type="term" value="F:ATP binding"/>
    <property type="evidence" value="ECO:0007669"/>
    <property type="project" value="UniProtKB-KW"/>
</dbReference>
<dbReference type="GO" id="GO:0005829">
    <property type="term" value="C:cytosol"/>
    <property type="evidence" value="ECO:0007669"/>
    <property type="project" value="TreeGrafter"/>
</dbReference>